<dbReference type="EMBL" id="JASBWR010000001">
    <property type="protein sequence ID" value="KAJ9113844.1"/>
    <property type="molecule type" value="Genomic_DNA"/>
</dbReference>
<keyword evidence="2" id="KW-1185">Reference proteome</keyword>
<protein>
    <submittedName>
        <fullName evidence="1">Uncharacterized protein</fullName>
    </submittedName>
</protein>
<reference evidence="1" key="1">
    <citation type="submission" date="2023-04" db="EMBL/GenBank/DDBJ databases">
        <title>Draft Genome sequencing of Naganishia species isolated from polar environments using Oxford Nanopore Technology.</title>
        <authorList>
            <person name="Leo P."/>
            <person name="Venkateswaran K."/>
        </authorList>
    </citation>
    <scope>NUCLEOTIDE SEQUENCE</scope>
    <source>
        <strain evidence="1">MNA-CCFEE 5261</strain>
    </source>
</reference>
<organism evidence="1 2">
    <name type="scientific">Naganishia cerealis</name>
    <dbReference type="NCBI Taxonomy" id="610337"/>
    <lineage>
        <taxon>Eukaryota</taxon>
        <taxon>Fungi</taxon>
        <taxon>Dikarya</taxon>
        <taxon>Basidiomycota</taxon>
        <taxon>Agaricomycotina</taxon>
        <taxon>Tremellomycetes</taxon>
        <taxon>Filobasidiales</taxon>
        <taxon>Filobasidiaceae</taxon>
        <taxon>Naganishia</taxon>
    </lineage>
</organism>
<name>A0ACC2WPY6_9TREE</name>
<evidence type="ECO:0000313" key="2">
    <source>
        <dbReference type="Proteomes" id="UP001241377"/>
    </source>
</evidence>
<dbReference type="Proteomes" id="UP001241377">
    <property type="component" value="Unassembled WGS sequence"/>
</dbReference>
<gene>
    <name evidence="1" type="ORF">QFC19_000037</name>
</gene>
<comment type="caution">
    <text evidence="1">The sequence shown here is derived from an EMBL/GenBank/DDBJ whole genome shotgun (WGS) entry which is preliminary data.</text>
</comment>
<accession>A0ACC2WPY6</accession>
<sequence>MSALQNARAANRRKRAQEQDEDSSSDGDAETQASPLKRRKGKQRARDGDEDDDEPIPQTQRGQATQTQGAASQVLTADSIGSAAFKKKVHDLVKLALYQEYRKQPLRKEDINKKVMERANAKVFNALFDEAQTILRTKFGMELTGLRPRVEEAGENGAANGEGGASAATQGGTKKKGSGTSAAKAYILRSVLPMSLVSLLNEPRPISHDGHSAHIDLAAPTGGEGDGKIDCGALIDWQKGDGGPTGGIAMVGLLWVVLGTILVHDRTLSEDRLKSMFQDKLDISDNTLLPLLSRDAVKRQVTFDEFLKNLVKQNYLEKVGDDALAHPGLMLIPSRQVKIPAVNQGEEQSEFKWGSRADAEFGEQEVAEFMADIMTSQAPVGGDSDDEEVRPARGKGRRNGQNGNQAAQRERETPDQRRTKMLDNIKQAAGTELRPITKA</sequence>
<evidence type="ECO:0000313" key="1">
    <source>
        <dbReference type="EMBL" id="KAJ9113844.1"/>
    </source>
</evidence>
<proteinExistence type="predicted"/>